<protein>
    <recommendedName>
        <fullName evidence="1">Reverse transcriptase zinc-binding domain-containing protein</fullName>
    </recommendedName>
</protein>
<dbReference type="Proteomes" id="UP001497516">
    <property type="component" value="Chromosome 6"/>
</dbReference>
<accession>A0AAV2FB36</accession>
<evidence type="ECO:0000313" key="2">
    <source>
        <dbReference type="EMBL" id="CAL1395475.1"/>
    </source>
</evidence>
<evidence type="ECO:0000259" key="1">
    <source>
        <dbReference type="Pfam" id="PF13966"/>
    </source>
</evidence>
<keyword evidence="3" id="KW-1185">Reference proteome</keyword>
<reference evidence="2 3" key="1">
    <citation type="submission" date="2024-04" db="EMBL/GenBank/DDBJ databases">
        <authorList>
            <person name="Fracassetti M."/>
        </authorList>
    </citation>
    <scope>NUCLEOTIDE SEQUENCE [LARGE SCALE GENOMIC DNA]</scope>
</reference>
<dbReference type="InterPro" id="IPR026960">
    <property type="entry name" value="RVT-Znf"/>
</dbReference>
<organism evidence="2 3">
    <name type="scientific">Linum trigynum</name>
    <dbReference type="NCBI Taxonomy" id="586398"/>
    <lineage>
        <taxon>Eukaryota</taxon>
        <taxon>Viridiplantae</taxon>
        <taxon>Streptophyta</taxon>
        <taxon>Embryophyta</taxon>
        <taxon>Tracheophyta</taxon>
        <taxon>Spermatophyta</taxon>
        <taxon>Magnoliopsida</taxon>
        <taxon>eudicotyledons</taxon>
        <taxon>Gunneridae</taxon>
        <taxon>Pentapetalae</taxon>
        <taxon>rosids</taxon>
        <taxon>fabids</taxon>
        <taxon>Malpighiales</taxon>
        <taxon>Linaceae</taxon>
        <taxon>Linum</taxon>
    </lineage>
</organism>
<dbReference type="EMBL" id="OZ034819">
    <property type="protein sequence ID" value="CAL1395475.1"/>
    <property type="molecule type" value="Genomic_DNA"/>
</dbReference>
<sequence>MVSFQQVQLIRLSHQWTRQNQQVFWQKILHLNVPERVRVFVWLAVKGKLSTNSVRKFRHLTYDDKCPECKEVPETNFHCLRDCVVAKAVWSKIIPSNRQQQFFGVEVDEWFQKNLMDNSQGGWPGDWASYFCLLTWYIWKCRNDTVFKGIRMSPSTLHNYVTSKASEWIKAWESGKVGNRSINKLPRSEILISWSALPGGYVKLNSDGAAQITSGVANARGVLRNSYGD</sequence>
<proteinExistence type="predicted"/>
<dbReference type="AlphaFoldDB" id="A0AAV2FB36"/>
<feature type="domain" description="Reverse transcriptase zinc-binding" evidence="1">
    <location>
        <begin position="16"/>
        <end position="90"/>
    </location>
</feature>
<name>A0AAV2FB36_9ROSI</name>
<dbReference type="Pfam" id="PF13966">
    <property type="entry name" value="zf-RVT"/>
    <property type="match status" value="1"/>
</dbReference>
<gene>
    <name evidence="2" type="ORF">LTRI10_LOCUS35906</name>
</gene>
<evidence type="ECO:0000313" key="3">
    <source>
        <dbReference type="Proteomes" id="UP001497516"/>
    </source>
</evidence>